<gene>
    <name evidence="2" type="ORF">E6Q80_15370</name>
</gene>
<evidence type="ECO:0000313" key="2">
    <source>
        <dbReference type="EMBL" id="TXH82506.1"/>
    </source>
</evidence>
<dbReference type="AlphaFoldDB" id="A0A5C7SHR6"/>
<comment type="caution">
    <text evidence="2">The sequence shown here is derived from an EMBL/GenBank/DDBJ whole genome shotgun (WGS) entry which is preliminary data.</text>
</comment>
<evidence type="ECO:0000259" key="1">
    <source>
        <dbReference type="Pfam" id="PF03886"/>
    </source>
</evidence>
<proteinExistence type="predicted"/>
<dbReference type="RefSeq" id="WP_043743447.1">
    <property type="nucleotide sequence ID" value="NZ_JAKLLK010000061.1"/>
</dbReference>
<dbReference type="SUPFAM" id="SSF159594">
    <property type="entry name" value="XCC0632-like"/>
    <property type="match status" value="1"/>
</dbReference>
<sequence>MQPRHPDCHRVLPRLSACIATALLVAACQVLPERPRAATTYDLGTGERAALAHGLAPARVAVSSPPWLQTTTMHYRDARVDPGRRRAYADNRWAAPPPAMLGLVLERTLGAGEGGGCRLQVQLDEFEQVFTAGERSEARLLARFALLPVRGAAVIASASLVVAEPATTADASGGASAFRAATERLALAIAQWIAETDRALSGGLGIAGRCQR</sequence>
<dbReference type="Proteomes" id="UP000321192">
    <property type="component" value="Unassembled WGS sequence"/>
</dbReference>
<name>A0A5C7SHR6_THASP</name>
<feature type="domain" description="ABC-type transport auxiliary lipoprotein component" evidence="1">
    <location>
        <begin position="62"/>
        <end position="190"/>
    </location>
</feature>
<reference evidence="2 3" key="1">
    <citation type="submission" date="2018-09" db="EMBL/GenBank/DDBJ databases">
        <title>Metagenome Assembled Genomes from an Advanced Water Purification Facility.</title>
        <authorList>
            <person name="Stamps B.W."/>
            <person name="Spear J.R."/>
        </authorList>
    </citation>
    <scope>NUCLEOTIDE SEQUENCE [LARGE SCALE GENOMIC DNA]</scope>
    <source>
        <strain evidence="2">Bin_27_1</strain>
    </source>
</reference>
<accession>A0A5C7SHR6</accession>
<protein>
    <recommendedName>
        <fullName evidence="1">ABC-type transport auxiliary lipoprotein component domain-containing protein</fullName>
    </recommendedName>
</protein>
<evidence type="ECO:0000313" key="3">
    <source>
        <dbReference type="Proteomes" id="UP000321192"/>
    </source>
</evidence>
<organism evidence="2 3">
    <name type="scientific">Thauera aminoaromatica</name>
    <dbReference type="NCBI Taxonomy" id="164330"/>
    <lineage>
        <taxon>Bacteria</taxon>
        <taxon>Pseudomonadati</taxon>
        <taxon>Pseudomonadota</taxon>
        <taxon>Betaproteobacteria</taxon>
        <taxon>Rhodocyclales</taxon>
        <taxon>Zoogloeaceae</taxon>
        <taxon>Thauera</taxon>
    </lineage>
</organism>
<dbReference type="EMBL" id="SSFD01000241">
    <property type="protein sequence ID" value="TXH82506.1"/>
    <property type="molecule type" value="Genomic_DNA"/>
</dbReference>
<dbReference type="PROSITE" id="PS51257">
    <property type="entry name" value="PROKAR_LIPOPROTEIN"/>
    <property type="match status" value="1"/>
</dbReference>
<dbReference type="Pfam" id="PF03886">
    <property type="entry name" value="ABC_trans_aux"/>
    <property type="match status" value="1"/>
</dbReference>
<dbReference type="InterPro" id="IPR005586">
    <property type="entry name" value="ABC_trans_aux"/>
</dbReference>
<dbReference type="Gene3D" id="3.40.50.10610">
    <property type="entry name" value="ABC-type transport auxiliary lipoprotein component"/>
    <property type="match status" value="1"/>
</dbReference>